<sequence length="284" mass="30737">MSGAVFGIVVGIGMAVALLAWAAFDIGVVAVARYREAFTQRAHFSLRELFLFVDPTHLFIANIALILLAGIGVWVASGLFLLGVAAAVGAAILPRLILRKLRERRLHAIEQQLPDALLVIAGGLRAGVSLSHALQQLVRETRPPVSQEFELVLREQRLGVALDQSLENLARRVPLQSVTLFVSAMRIANETGGSLAEALERAAQTLRSKIAMEGKIRALTAQGKLQAWVVGLLPVFLFLALSKLEPAAMSLLWTTRMGWGTIAVVVLLEFFGVVLIRKIVAIDV</sequence>
<dbReference type="EMBL" id="JBAJEX010000011">
    <property type="protein sequence ID" value="MEO1767792.1"/>
    <property type="molecule type" value="Genomic_DNA"/>
</dbReference>
<dbReference type="Gene3D" id="1.20.81.30">
    <property type="entry name" value="Type II secretion system (T2SS), domain F"/>
    <property type="match status" value="1"/>
</dbReference>
<evidence type="ECO:0000256" key="1">
    <source>
        <dbReference type="ARBA" id="ARBA00004651"/>
    </source>
</evidence>
<evidence type="ECO:0000256" key="2">
    <source>
        <dbReference type="ARBA" id="ARBA00022475"/>
    </source>
</evidence>
<dbReference type="RefSeq" id="WP_347308904.1">
    <property type="nucleotide sequence ID" value="NZ_JBAJEX010000011.1"/>
</dbReference>
<dbReference type="Pfam" id="PF00482">
    <property type="entry name" value="T2SSF"/>
    <property type="match status" value="1"/>
</dbReference>
<keyword evidence="4 6" id="KW-1133">Transmembrane helix</keyword>
<evidence type="ECO:0000259" key="7">
    <source>
        <dbReference type="Pfam" id="PF00482"/>
    </source>
</evidence>
<keyword evidence="2" id="KW-1003">Cell membrane</keyword>
<name>A0ABV0EGK5_9BURK</name>
<feature type="transmembrane region" description="Helical" evidence="6">
    <location>
        <begin position="6"/>
        <end position="28"/>
    </location>
</feature>
<organism evidence="8 9">
    <name type="scientific">Thiobacter aerophilum</name>
    <dbReference type="NCBI Taxonomy" id="3121275"/>
    <lineage>
        <taxon>Bacteria</taxon>
        <taxon>Pseudomonadati</taxon>
        <taxon>Pseudomonadota</taxon>
        <taxon>Betaproteobacteria</taxon>
        <taxon>Burkholderiales</taxon>
        <taxon>Thiobacteraceae</taxon>
        <taxon>Thiobacter</taxon>
    </lineage>
</organism>
<feature type="transmembrane region" description="Helical" evidence="6">
    <location>
        <begin position="49"/>
        <end position="73"/>
    </location>
</feature>
<keyword evidence="3 6" id="KW-0812">Transmembrane</keyword>
<comment type="subcellular location">
    <subcellularLocation>
        <location evidence="1">Cell membrane</location>
        <topology evidence="1">Multi-pass membrane protein</topology>
    </subcellularLocation>
</comment>
<protein>
    <submittedName>
        <fullName evidence="8">Type II secretion system F family protein</fullName>
    </submittedName>
</protein>
<dbReference type="PANTHER" id="PTHR35007">
    <property type="entry name" value="INTEGRAL MEMBRANE PROTEIN-RELATED"/>
    <property type="match status" value="1"/>
</dbReference>
<evidence type="ECO:0000256" key="6">
    <source>
        <dbReference type="SAM" id="Phobius"/>
    </source>
</evidence>
<keyword evidence="9" id="KW-1185">Reference proteome</keyword>
<dbReference type="PANTHER" id="PTHR35007:SF1">
    <property type="entry name" value="PILUS ASSEMBLY PROTEIN"/>
    <property type="match status" value="1"/>
</dbReference>
<feature type="transmembrane region" description="Helical" evidence="6">
    <location>
        <begin position="79"/>
        <end position="98"/>
    </location>
</feature>
<reference evidence="8 9" key="1">
    <citation type="submission" date="2024-02" db="EMBL/GenBank/DDBJ databases">
        <title>New thermophilic sulfur-oxidizing bacteria from a hot springs of the Uzon caldera (Kamchatka, Russia).</title>
        <authorList>
            <person name="Dukat A.M."/>
            <person name="Elcheninov A.G."/>
            <person name="Frolov E.N."/>
        </authorList>
    </citation>
    <scope>NUCLEOTIDE SEQUENCE [LARGE SCALE GENOMIC DNA]</scope>
    <source>
        <strain evidence="8 9">AK1</strain>
    </source>
</reference>
<dbReference type="InterPro" id="IPR018076">
    <property type="entry name" value="T2SS_GspF_dom"/>
</dbReference>
<accession>A0ABV0EGK5</accession>
<keyword evidence="5 6" id="KW-0472">Membrane</keyword>
<feature type="transmembrane region" description="Helical" evidence="6">
    <location>
        <begin position="225"/>
        <end position="244"/>
    </location>
</feature>
<comment type="caution">
    <text evidence="8">The sequence shown here is derived from an EMBL/GenBank/DDBJ whole genome shotgun (WGS) entry which is preliminary data.</text>
</comment>
<evidence type="ECO:0000313" key="9">
    <source>
        <dbReference type="Proteomes" id="UP001482231"/>
    </source>
</evidence>
<proteinExistence type="predicted"/>
<feature type="transmembrane region" description="Helical" evidence="6">
    <location>
        <begin position="256"/>
        <end position="276"/>
    </location>
</feature>
<feature type="domain" description="Type II secretion system protein GspF" evidence="7">
    <location>
        <begin position="118"/>
        <end position="241"/>
    </location>
</feature>
<dbReference type="InterPro" id="IPR042094">
    <property type="entry name" value="T2SS_GspF_sf"/>
</dbReference>
<evidence type="ECO:0000313" key="8">
    <source>
        <dbReference type="EMBL" id="MEO1767792.1"/>
    </source>
</evidence>
<evidence type="ECO:0000256" key="3">
    <source>
        <dbReference type="ARBA" id="ARBA00022692"/>
    </source>
</evidence>
<evidence type="ECO:0000256" key="5">
    <source>
        <dbReference type="ARBA" id="ARBA00023136"/>
    </source>
</evidence>
<evidence type="ECO:0000256" key="4">
    <source>
        <dbReference type="ARBA" id="ARBA00022989"/>
    </source>
</evidence>
<gene>
    <name evidence="8" type="ORF">V6E02_11270</name>
</gene>
<dbReference type="Proteomes" id="UP001482231">
    <property type="component" value="Unassembled WGS sequence"/>
</dbReference>